<proteinExistence type="predicted"/>
<dbReference type="PANTHER" id="PTHR43103:SF3">
    <property type="entry name" value="ADP-L-GLYCERO-D-MANNO-HEPTOSE-6-EPIMERASE"/>
    <property type="match status" value="1"/>
</dbReference>
<dbReference type="EMBL" id="PVHK01000013">
    <property type="protein sequence ID" value="PRH44087.1"/>
    <property type="molecule type" value="Genomic_DNA"/>
</dbReference>
<keyword evidence="2" id="KW-0119">Carbohydrate metabolism</keyword>
<dbReference type="PANTHER" id="PTHR43103">
    <property type="entry name" value="NUCLEOSIDE-DIPHOSPHATE-SUGAR EPIMERASE"/>
    <property type="match status" value="1"/>
</dbReference>
<gene>
    <name evidence="4" type="ORF">C6T65_01570</name>
</gene>
<evidence type="ECO:0000313" key="5">
    <source>
        <dbReference type="Proteomes" id="UP000237632"/>
    </source>
</evidence>
<dbReference type="Proteomes" id="UP000237632">
    <property type="component" value="Unassembled WGS sequence"/>
</dbReference>
<dbReference type="Pfam" id="PF01370">
    <property type="entry name" value="Epimerase"/>
    <property type="match status" value="1"/>
</dbReference>
<protein>
    <submittedName>
        <fullName evidence="4">Epimerase</fullName>
    </submittedName>
</protein>
<evidence type="ECO:0000256" key="1">
    <source>
        <dbReference type="ARBA" id="ARBA00022857"/>
    </source>
</evidence>
<reference evidence="4 5" key="1">
    <citation type="submission" date="2018-03" db="EMBL/GenBank/DDBJ databases">
        <authorList>
            <person name="Nguyen K."/>
            <person name="Fouts D."/>
            <person name="Sutton G."/>
        </authorList>
    </citation>
    <scope>NUCLEOTIDE SEQUENCE [LARGE SCALE GENOMIC DNA]</scope>
    <source>
        <strain evidence="4 5">AU3578</strain>
    </source>
</reference>
<name>A0AA44Y8T9_BURVI</name>
<organism evidence="4 5">
    <name type="scientific">Burkholderia vietnamiensis</name>
    <dbReference type="NCBI Taxonomy" id="60552"/>
    <lineage>
        <taxon>Bacteria</taxon>
        <taxon>Pseudomonadati</taxon>
        <taxon>Pseudomonadota</taxon>
        <taxon>Betaproteobacteria</taxon>
        <taxon>Burkholderiales</taxon>
        <taxon>Burkholderiaceae</taxon>
        <taxon>Burkholderia</taxon>
        <taxon>Burkholderia cepacia complex</taxon>
    </lineage>
</organism>
<comment type="caution">
    <text evidence="4">The sequence shown here is derived from an EMBL/GenBank/DDBJ whole genome shotgun (WGS) entry which is preliminary data.</text>
</comment>
<feature type="domain" description="NAD-dependent epimerase/dehydratase" evidence="3">
    <location>
        <begin position="3"/>
        <end position="218"/>
    </location>
</feature>
<sequence>MRVLVTGAGGFVGRALVERLLHDGITQSGDVSELVLIDRRVERAPGDTRVTAVAGDFGRPEILEPLLARPVDVVFHLASMPGAQAEAEPAAGDSVNLWGMLTLFELLAKQAVLHDGYAARVVYASSVAVLGEPLPNFVDEHTAPHPATSYGTHKLVGELILANWTRRGELDGRALRLPGIVARPELSSGHGSAFMSQLFRMAQRGEAYTCPVSPDATAWWMSRRCCVDNLLHAARMPAASLHTGRVWTPPVLHLSVGEIVDALRRRFGAFTIDYAPADQIEQRFGRQPPLVDRRALEAGFRHDDTIERLVEAALEGGTEALTSNAGCLGAASA</sequence>
<dbReference type="RefSeq" id="WP_060082019.1">
    <property type="nucleotide sequence ID" value="NZ_CADFFO010000039.1"/>
</dbReference>
<evidence type="ECO:0000256" key="2">
    <source>
        <dbReference type="ARBA" id="ARBA00023277"/>
    </source>
</evidence>
<evidence type="ECO:0000313" key="4">
    <source>
        <dbReference type="EMBL" id="PRH44087.1"/>
    </source>
</evidence>
<dbReference type="AlphaFoldDB" id="A0AA44Y8T9"/>
<dbReference type="InterPro" id="IPR036291">
    <property type="entry name" value="NAD(P)-bd_dom_sf"/>
</dbReference>
<dbReference type="SUPFAM" id="SSF51735">
    <property type="entry name" value="NAD(P)-binding Rossmann-fold domains"/>
    <property type="match status" value="1"/>
</dbReference>
<dbReference type="Gene3D" id="3.40.50.720">
    <property type="entry name" value="NAD(P)-binding Rossmann-like Domain"/>
    <property type="match status" value="1"/>
</dbReference>
<evidence type="ECO:0000259" key="3">
    <source>
        <dbReference type="Pfam" id="PF01370"/>
    </source>
</evidence>
<dbReference type="Gene3D" id="3.90.25.10">
    <property type="entry name" value="UDP-galactose 4-epimerase, domain 1"/>
    <property type="match status" value="1"/>
</dbReference>
<keyword evidence="1" id="KW-0521">NADP</keyword>
<dbReference type="InterPro" id="IPR001509">
    <property type="entry name" value="Epimerase_deHydtase"/>
</dbReference>
<accession>A0AA44Y8T9</accession>